<keyword evidence="2" id="KW-1185">Reference proteome</keyword>
<protein>
    <submittedName>
        <fullName evidence="1">Uncharacterized protein</fullName>
    </submittedName>
</protein>
<proteinExistence type="predicted"/>
<sequence>MANDYDYDVNVREKGRSPIGWKAIIGWVASDKGECTWFKLAYDDLGRFYYTYYSYKQQVDMAKGLREKAMFAKKALLNFIDSSVREKHVEFYDSDGSHNAHMSQE</sequence>
<gene>
    <name evidence="1" type="ORF">POPTR_015G083600</name>
</gene>
<accession>B9IEY5</accession>
<dbReference type="HOGENOM" id="CLU_2241228_0_0_1"/>
<reference evidence="1 2" key="1">
    <citation type="journal article" date="2006" name="Science">
        <title>The genome of black cottonwood, Populus trichocarpa (Torr. &amp; Gray).</title>
        <authorList>
            <person name="Tuskan G.A."/>
            <person name="Difazio S."/>
            <person name="Jansson S."/>
            <person name="Bohlmann J."/>
            <person name="Grigoriev I."/>
            <person name="Hellsten U."/>
            <person name="Putnam N."/>
            <person name="Ralph S."/>
            <person name="Rombauts S."/>
            <person name="Salamov A."/>
            <person name="Schein J."/>
            <person name="Sterck L."/>
            <person name="Aerts A."/>
            <person name="Bhalerao R.R."/>
            <person name="Bhalerao R.P."/>
            <person name="Blaudez D."/>
            <person name="Boerjan W."/>
            <person name="Brun A."/>
            <person name="Brunner A."/>
            <person name="Busov V."/>
            <person name="Campbell M."/>
            <person name="Carlson J."/>
            <person name="Chalot M."/>
            <person name="Chapman J."/>
            <person name="Chen G.L."/>
            <person name="Cooper D."/>
            <person name="Coutinho P.M."/>
            <person name="Couturier J."/>
            <person name="Covert S."/>
            <person name="Cronk Q."/>
            <person name="Cunningham R."/>
            <person name="Davis J."/>
            <person name="Degroeve S."/>
            <person name="Dejardin A."/>
            <person name="Depamphilis C."/>
            <person name="Detter J."/>
            <person name="Dirks B."/>
            <person name="Dubchak I."/>
            <person name="Duplessis S."/>
            <person name="Ehlting J."/>
            <person name="Ellis B."/>
            <person name="Gendler K."/>
            <person name="Goodstein D."/>
            <person name="Gribskov M."/>
            <person name="Grimwood J."/>
            <person name="Groover A."/>
            <person name="Gunter L."/>
            <person name="Hamberger B."/>
            <person name="Heinze B."/>
            <person name="Helariutta Y."/>
            <person name="Henrissat B."/>
            <person name="Holligan D."/>
            <person name="Holt R."/>
            <person name="Huang W."/>
            <person name="Islam-Faridi N."/>
            <person name="Jones S."/>
            <person name="Jones-Rhoades M."/>
            <person name="Jorgensen R."/>
            <person name="Joshi C."/>
            <person name="Kangasjarvi J."/>
            <person name="Karlsson J."/>
            <person name="Kelleher C."/>
            <person name="Kirkpatrick R."/>
            <person name="Kirst M."/>
            <person name="Kohler A."/>
            <person name="Kalluri U."/>
            <person name="Larimer F."/>
            <person name="Leebens-Mack J."/>
            <person name="Leple J.C."/>
            <person name="Locascio P."/>
            <person name="Lou Y."/>
            <person name="Lucas S."/>
            <person name="Martin F."/>
            <person name="Montanini B."/>
            <person name="Napoli C."/>
            <person name="Nelson D.R."/>
            <person name="Nelson C."/>
            <person name="Nieminen K."/>
            <person name="Nilsson O."/>
            <person name="Pereda V."/>
            <person name="Peter G."/>
            <person name="Philippe R."/>
            <person name="Pilate G."/>
            <person name="Poliakov A."/>
            <person name="Razumovskaya J."/>
            <person name="Richardson P."/>
            <person name="Rinaldi C."/>
            <person name="Ritland K."/>
            <person name="Rouze P."/>
            <person name="Ryaboy D."/>
            <person name="Schmutz J."/>
            <person name="Schrader J."/>
            <person name="Segerman B."/>
            <person name="Shin H."/>
            <person name="Siddiqui A."/>
            <person name="Sterky F."/>
            <person name="Terry A."/>
            <person name="Tsai C.J."/>
            <person name="Uberbacher E."/>
            <person name="Unneberg P."/>
            <person name="Vahala J."/>
            <person name="Wall K."/>
            <person name="Wessler S."/>
            <person name="Yang G."/>
            <person name="Yin T."/>
            <person name="Douglas C."/>
            <person name="Marra M."/>
            <person name="Sandberg G."/>
            <person name="Van de Peer Y."/>
            <person name="Rokhsar D."/>
        </authorList>
    </citation>
    <scope>NUCLEOTIDE SEQUENCE [LARGE SCALE GENOMIC DNA]</scope>
    <source>
        <strain evidence="2">cv. Nisqually</strain>
    </source>
</reference>
<dbReference type="InParanoid" id="B9IEY5"/>
<organism evidence="1 2">
    <name type="scientific">Populus trichocarpa</name>
    <name type="common">Western balsam poplar</name>
    <name type="synonym">Populus balsamifera subsp. trichocarpa</name>
    <dbReference type="NCBI Taxonomy" id="3694"/>
    <lineage>
        <taxon>Eukaryota</taxon>
        <taxon>Viridiplantae</taxon>
        <taxon>Streptophyta</taxon>
        <taxon>Embryophyta</taxon>
        <taxon>Tracheophyta</taxon>
        <taxon>Spermatophyta</taxon>
        <taxon>Magnoliopsida</taxon>
        <taxon>eudicotyledons</taxon>
        <taxon>Gunneridae</taxon>
        <taxon>Pentapetalae</taxon>
        <taxon>rosids</taxon>
        <taxon>fabids</taxon>
        <taxon>Malpighiales</taxon>
        <taxon>Salicaceae</taxon>
        <taxon>Saliceae</taxon>
        <taxon>Populus</taxon>
    </lineage>
</organism>
<name>B9IEY5_POPTR</name>
<evidence type="ECO:0000313" key="2">
    <source>
        <dbReference type="Proteomes" id="UP000006729"/>
    </source>
</evidence>
<dbReference type="Proteomes" id="UP000006729">
    <property type="component" value="Chromosome 15"/>
</dbReference>
<dbReference type="AlphaFoldDB" id="B9IEY5"/>
<dbReference type="EMBL" id="CM009304">
    <property type="protein sequence ID" value="PNT01107.1"/>
    <property type="molecule type" value="Genomic_DNA"/>
</dbReference>
<evidence type="ECO:0000313" key="1">
    <source>
        <dbReference type="EMBL" id="PNT01107.1"/>
    </source>
</evidence>